<dbReference type="Proteomes" id="UP000194841">
    <property type="component" value="Unassembled WGS sequence"/>
</dbReference>
<gene>
    <name evidence="2" type="ORF">B1199_14505</name>
</gene>
<feature type="transmembrane region" description="Helical" evidence="1">
    <location>
        <begin position="100"/>
        <end position="124"/>
    </location>
</feature>
<dbReference type="AlphaFoldDB" id="A0A244CP31"/>
<evidence type="ECO:0000313" key="3">
    <source>
        <dbReference type="Proteomes" id="UP000194841"/>
    </source>
</evidence>
<accession>A0A244CP31</accession>
<evidence type="ECO:0008006" key="4">
    <source>
        <dbReference type="Google" id="ProtNLM"/>
    </source>
</evidence>
<feature type="transmembrane region" description="Helical" evidence="1">
    <location>
        <begin position="144"/>
        <end position="165"/>
    </location>
</feature>
<proteinExistence type="predicted"/>
<organism evidence="2 3">
    <name type="scientific">Pseudoalteromonas ulvae</name>
    <dbReference type="NCBI Taxonomy" id="107327"/>
    <lineage>
        <taxon>Bacteria</taxon>
        <taxon>Pseudomonadati</taxon>
        <taxon>Pseudomonadota</taxon>
        <taxon>Gammaproteobacteria</taxon>
        <taxon>Alteromonadales</taxon>
        <taxon>Pseudoalteromonadaceae</taxon>
        <taxon>Pseudoalteromonas</taxon>
    </lineage>
</organism>
<feature type="transmembrane region" description="Helical" evidence="1">
    <location>
        <begin position="211"/>
        <end position="229"/>
    </location>
</feature>
<dbReference type="EMBL" id="MWPV01000004">
    <property type="protein sequence ID" value="OUL57373.1"/>
    <property type="molecule type" value="Genomic_DNA"/>
</dbReference>
<feature type="transmembrane region" description="Helical" evidence="1">
    <location>
        <begin position="7"/>
        <end position="33"/>
    </location>
</feature>
<evidence type="ECO:0000256" key="1">
    <source>
        <dbReference type="SAM" id="Phobius"/>
    </source>
</evidence>
<feature type="transmembrane region" description="Helical" evidence="1">
    <location>
        <begin position="177"/>
        <end position="199"/>
    </location>
</feature>
<sequence>MTSLMYAFCISLATVPLPFVGLKLFFPFAILIALTQFKKIPLQRLLVGLVIIFLLTSLSFLFKNEPGKVLIILYCSLSVSLVLFDFTIKTLDWVRVANFHIFAFLVSLISIFLLDFDIVAKFIYGESRHLTGAFEMIRFRGSGVYQEPSTYAYHLLAIALLIQILEPEEYFYTKLYILFFSLLSFSAAAAVSLIFIGYLMIKSPIKFKLKIAIFTVLIPVVAYVGYIVIEFMLYKINVYAQSGFTDVTRFQAVNLYIETLPLLGLSEIELKQFVVFDLGPLFSSIIMFGVVGLFVVFLFIYSCFKQPLFSTLVVTKIPLTDPLLWMVVKQILTKSDRLK</sequence>
<evidence type="ECO:0000313" key="2">
    <source>
        <dbReference type="EMBL" id="OUL57373.1"/>
    </source>
</evidence>
<keyword evidence="1" id="KW-0812">Transmembrane</keyword>
<reference evidence="2 3" key="1">
    <citation type="submission" date="2017-02" db="EMBL/GenBank/DDBJ databases">
        <title>Pseudoalteromonas ulvae TC14 Genome.</title>
        <authorList>
            <person name="Molmeret M."/>
        </authorList>
    </citation>
    <scope>NUCLEOTIDE SEQUENCE [LARGE SCALE GENOMIC DNA]</scope>
    <source>
        <strain evidence="2">TC14</strain>
    </source>
</reference>
<comment type="caution">
    <text evidence="2">The sequence shown here is derived from an EMBL/GenBank/DDBJ whole genome shotgun (WGS) entry which is preliminary data.</text>
</comment>
<keyword evidence="3" id="KW-1185">Reference proteome</keyword>
<name>A0A244CP31_PSEDV</name>
<dbReference type="OrthoDB" id="6291621at2"/>
<feature type="transmembrane region" description="Helical" evidence="1">
    <location>
        <begin position="45"/>
        <end position="62"/>
    </location>
</feature>
<feature type="transmembrane region" description="Helical" evidence="1">
    <location>
        <begin position="281"/>
        <end position="301"/>
    </location>
</feature>
<protein>
    <recommendedName>
        <fullName evidence="4">Polymerase</fullName>
    </recommendedName>
</protein>
<dbReference type="RefSeq" id="WP_086744830.1">
    <property type="nucleotide sequence ID" value="NZ_MWPV01000004.1"/>
</dbReference>
<keyword evidence="1" id="KW-0472">Membrane</keyword>
<feature type="transmembrane region" description="Helical" evidence="1">
    <location>
        <begin position="69"/>
        <end position="88"/>
    </location>
</feature>
<keyword evidence="1" id="KW-1133">Transmembrane helix</keyword>